<feature type="domain" description="DDE-1" evidence="4">
    <location>
        <begin position="88"/>
        <end position="173"/>
    </location>
</feature>
<dbReference type="VEuPathDB" id="FungiDB:H310_14160"/>
<dbReference type="PANTHER" id="PTHR19303">
    <property type="entry name" value="TRANSPOSON"/>
    <property type="match status" value="1"/>
</dbReference>
<dbReference type="Pfam" id="PF03184">
    <property type="entry name" value="DDE_1"/>
    <property type="match status" value="1"/>
</dbReference>
<dbReference type="RefSeq" id="XP_008880180.1">
    <property type="nucleotide sequence ID" value="XM_008881958.1"/>
</dbReference>
<dbReference type="GO" id="GO:0046872">
    <property type="term" value="F:metal ion binding"/>
    <property type="evidence" value="ECO:0007669"/>
    <property type="project" value="UniProtKB-KW"/>
</dbReference>
<dbReference type="GO" id="GO:0003677">
    <property type="term" value="F:DNA binding"/>
    <property type="evidence" value="ECO:0007669"/>
    <property type="project" value="TreeGrafter"/>
</dbReference>
<dbReference type="AlphaFoldDB" id="A0A024TAV8"/>
<evidence type="ECO:0000256" key="3">
    <source>
        <dbReference type="SAM" id="MobiDB-lite"/>
    </source>
</evidence>
<dbReference type="eggNOG" id="KOG3105">
    <property type="taxonomic scope" value="Eukaryota"/>
</dbReference>
<dbReference type="GO" id="GO:0005634">
    <property type="term" value="C:nucleus"/>
    <property type="evidence" value="ECO:0007669"/>
    <property type="project" value="TreeGrafter"/>
</dbReference>
<name>A0A024TAV8_9STRA</name>
<feature type="domain" description="DDE Tnp4" evidence="5">
    <location>
        <begin position="386"/>
        <end position="530"/>
    </location>
</feature>
<reference evidence="6" key="1">
    <citation type="submission" date="2013-12" db="EMBL/GenBank/DDBJ databases">
        <title>The Genome Sequence of Aphanomyces invadans NJM9701.</title>
        <authorList>
            <consortium name="The Broad Institute Genomics Platform"/>
            <person name="Russ C."/>
            <person name="Tyler B."/>
            <person name="van West P."/>
            <person name="Dieguez-Uribeondo J."/>
            <person name="Young S.K."/>
            <person name="Zeng Q."/>
            <person name="Gargeya S."/>
            <person name="Fitzgerald M."/>
            <person name="Abouelleil A."/>
            <person name="Alvarado L."/>
            <person name="Chapman S.B."/>
            <person name="Gainer-Dewar J."/>
            <person name="Goldberg J."/>
            <person name="Griggs A."/>
            <person name="Gujja S."/>
            <person name="Hansen M."/>
            <person name="Howarth C."/>
            <person name="Imamovic A."/>
            <person name="Ireland A."/>
            <person name="Larimer J."/>
            <person name="McCowan C."/>
            <person name="Murphy C."/>
            <person name="Pearson M."/>
            <person name="Poon T.W."/>
            <person name="Priest M."/>
            <person name="Roberts A."/>
            <person name="Saif S."/>
            <person name="Shea T."/>
            <person name="Sykes S."/>
            <person name="Wortman J."/>
            <person name="Nusbaum C."/>
            <person name="Birren B."/>
        </authorList>
    </citation>
    <scope>NUCLEOTIDE SEQUENCE [LARGE SCALE GENOMIC DNA]</scope>
    <source>
        <strain evidence="6">NJM9701</strain>
    </source>
</reference>
<evidence type="ECO:0000256" key="2">
    <source>
        <dbReference type="ARBA" id="ARBA00022723"/>
    </source>
</evidence>
<evidence type="ECO:0000313" key="6">
    <source>
        <dbReference type="EMBL" id="ETV91149.1"/>
    </source>
</evidence>
<sequence length="536" mass="60575">MSKGSRCANGHANRSTSHATLPSHHRVYGEAASASERTVEDGRRSLLAVTSGYDKRDIYNLDETAYFYCSTPSKTVCTKGIPGRKKVKKRITVAVTSNADGSSKWPLLFIGNARKPRCFGPTTVADMGVEYDSSKKGWMTGTLLAHWIEAFNTAMRQQNRHRFIDIAGIQVHEFHVAQTYLHHDHSIVAGATLNSNHTNKTDTKVMNIAAMLERFQVLNVSDQLFFDESLNDYGTLAEEANDFPAYDNPVIDKVLEDGGDQAFRTFTNFTPAEFDVIWTVVEPALHARWQEGRGRKSPTTARDAFFITLVILKYFQTWEKHAVDFGIKSPTLEKMVMRVIEVAQPVLYDHFVRMPSMRQMRETSSLFEHYPCAKYATDVKFQPSHRPTRRFGEQKHFFSGKHKLYGLKIEASVSPDGFLVDMSPHVPGSVSDITIFRSRMDVHEAALAKDEHDLTINDNGELFQTFGSQRAVLVDKVYIGLANDIRAINPKKRPVNGILDRHDLDRNNAISSDRVIVENFFGRVCLLWKVSNSTFV</sequence>
<dbReference type="OrthoDB" id="164601at2759"/>
<accession>A0A024TAV8</accession>
<dbReference type="InterPro" id="IPR050863">
    <property type="entry name" value="CenT-Element_Derived"/>
</dbReference>
<evidence type="ECO:0000256" key="1">
    <source>
        <dbReference type="ARBA" id="ARBA00001968"/>
    </source>
</evidence>
<protein>
    <recommendedName>
        <fullName evidence="7">DDE Tnp4 domain-containing protein</fullName>
    </recommendedName>
</protein>
<dbReference type="GeneID" id="20091210"/>
<evidence type="ECO:0000259" key="4">
    <source>
        <dbReference type="Pfam" id="PF03184"/>
    </source>
</evidence>
<proteinExistence type="predicted"/>
<keyword evidence="2" id="KW-0479">Metal-binding</keyword>
<comment type="cofactor">
    <cofactor evidence="1">
        <name>a divalent metal cation</name>
        <dbReference type="ChEBI" id="CHEBI:60240"/>
    </cofactor>
</comment>
<feature type="region of interest" description="Disordered" evidence="3">
    <location>
        <begin position="1"/>
        <end position="41"/>
    </location>
</feature>
<dbReference type="EMBL" id="KI914013">
    <property type="protein sequence ID" value="ETV91149.1"/>
    <property type="molecule type" value="Genomic_DNA"/>
</dbReference>
<dbReference type="STRING" id="157072.A0A024TAV8"/>
<dbReference type="PANTHER" id="PTHR19303:SF73">
    <property type="entry name" value="PROTEIN PDC2"/>
    <property type="match status" value="1"/>
</dbReference>
<organism evidence="6">
    <name type="scientific">Aphanomyces invadans</name>
    <dbReference type="NCBI Taxonomy" id="157072"/>
    <lineage>
        <taxon>Eukaryota</taxon>
        <taxon>Sar</taxon>
        <taxon>Stramenopiles</taxon>
        <taxon>Oomycota</taxon>
        <taxon>Saprolegniomycetes</taxon>
        <taxon>Saprolegniales</taxon>
        <taxon>Verrucalvaceae</taxon>
        <taxon>Aphanomyces</taxon>
    </lineage>
</organism>
<evidence type="ECO:0000259" key="5">
    <source>
        <dbReference type="Pfam" id="PF13359"/>
    </source>
</evidence>
<dbReference type="Pfam" id="PF13359">
    <property type="entry name" value="DDE_Tnp_4"/>
    <property type="match status" value="1"/>
</dbReference>
<dbReference type="InterPro" id="IPR004875">
    <property type="entry name" value="DDE_SF_endonuclease_dom"/>
</dbReference>
<gene>
    <name evidence="6" type="ORF">H310_14160</name>
</gene>
<evidence type="ECO:0008006" key="7">
    <source>
        <dbReference type="Google" id="ProtNLM"/>
    </source>
</evidence>
<dbReference type="InterPro" id="IPR027806">
    <property type="entry name" value="HARBI1_dom"/>
</dbReference>